<dbReference type="eggNOG" id="COG0607">
    <property type="taxonomic scope" value="Bacteria"/>
</dbReference>
<dbReference type="Proteomes" id="UP000009080">
    <property type="component" value="Chromosome"/>
</dbReference>
<keyword evidence="3" id="KW-1185">Reference proteome</keyword>
<dbReference type="InterPro" id="IPR052367">
    <property type="entry name" value="Thiosulfate_ST/Rhodanese-like"/>
</dbReference>
<accession>C5BI27</accession>
<dbReference type="InterPro" id="IPR001763">
    <property type="entry name" value="Rhodanese-like_dom"/>
</dbReference>
<evidence type="ECO:0000313" key="3">
    <source>
        <dbReference type="Proteomes" id="UP000009080"/>
    </source>
</evidence>
<dbReference type="Pfam" id="PF00581">
    <property type="entry name" value="Rhodanese"/>
    <property type="match status" value="1"/>
</dbReference>
<gene>
    <name evidence="2" type="ordered locus">TERTU_1923</name>
</gene>
<sequence>MAEQNAKTQYWIDVRSADEYAGGHYSAAVNIPHTEIAARIGEVTDDKNADIHVYCRSGRRSGIAKETLEKMGYTQVTNEGGYSDVLKKMK</sequence>
<protein>
    <submittedName>
        <fullName evidence="2">Phage shock protein E</fullName>
    </submittedName>
</protein>
<dbReference type="SMART" id="SM00450">
    <property type="entry name" value="RHOD"/>
    <property type="match status" value="1"/>
</dbReference>
<dbReference type="SUPFAM" id="SSF52821">
    <property type="entry name" value="Rhodanese/Cell cycle control phosphatase"/>
    <property type="match status" value="1"/>
</dbReference>
<dbReference type="EMBL" id="CP001614">
    <property type="protein sequence ID" value="ACR12670.1"/>
    <property type="molecule type" value="Genomic_DNA"/>
</dbReference>
<dbReference type="AlphaFoldDB" id="C5BI27"/>
<proteinExistence type="predicted"/>
<feature type="domain" description="Rhodanese" evidence="1">
    <location>
        <begin position="5"/>
        <end position="90"/>
    </location>
</feature>
<reference evidence="2 3" key="1">
    <citation type="journal article" date="2009" name="PLoS ONE">
        <title>The complete genome of Teredinibacter turnerae T7901: an intracellular endosymbiont of marine wood-boring bivalves (shipworms).</title>
        <authorList>
            <person name="Yang J.C."/>
            <person name="Madupu R."/>
            <person name="Durkin A.S."/>
            <person name="Ekborg N.A."/>
            <person name="Pedamallu C.S."/>
            <person name="Hostetler J.B."/>
            <person name="Radune D."/>
            <person name="Toms B.S."/>
            <person name="Henrissat B."/>
            <person name="Coutinho P.M."/>
            <person name="Schwarz S."/>
            <person name="Field L."/>
            <person name="Trindade-Silva A.E."/>
            <person name="Soares C.A.G."/>
            <person name="Elshahawi S."/>
            <person name="Hanora A."/>
            <person name="Schmidt E.W."/>
            <person name="Haygood M.G."/>
            <person name="Posfai J."/>
            <person name="Benner J."/>
            <person name="Madinger C."/>
            <person name="Nove J."/>
            <person name="Anton B."/>
            <person name="Chaudhary K."/>
            <person name="Foster J."/>
            <person name="Holman A."/>
            <person name="Kumar S."/>
            <person name="Lessard P.A."/>
            <person name="Luyten Y.A."/>
            <person name="Slatko B."/>
            <person name="Wood N."/>
            <person name="Wu B."/>
            <person name="Teplitski M."/>
            <person name="Mougous J.D."/>
            <person name="Ward N."/>
            <person name="Eisen J.A."/>
            <person name="Badger J.H."/>
            <person name="Distel D.L."/>
        </authorList>
    </citation>
    <scope>NUCLEOTIDE SEQUENCE [LARGE SCALE GENOMIC DNA]</scope>
    <source>
        <strain evidence="3">ATCC 39867 / T7901</strain>
    </source>
</reference>
<dbReference type="InterPro" id="IPR036873">
    <property type="entry name" value="Rhodanese-like_dom_sf"/>
</dbReference>
<name>C5BI27_TERTT</name>
<evidence type="ECO:0000313" key="2">
    <source>
        <dbReference type="EMBL" id="ACR12670.1"/>
    </source>
</evidence>
<dbReference type="PROSITE" id="PS50206">
    <property type="entry name" value="RHODANESE_3"/>
    <property type="match status" value="1"/>
</dbReference>
<organism evidence="2 3">
    <name type="scientific">Teredinibacter turnerae (strain ATCC 39867 / T7901)</name>
    <dbReference type="NCBI Taxonomy" id="377629"/>
    <lineage>
        <taxon>Bacteria</taxon>
        <taxon>Pseudomonadati</taxon>
        <taxon>Pseudomonadota</taxon>
        <taxon>Gammaproteobacteria</taxon>
        <taxon>Cellvibrionales</taxon>
        <taxon>Cellvibrionaceae</taxon>
        <taxon>Teredinibacter</taxon>
    </lineage>
</organism>
<dbReference type="KEGG" id="ttu:TERTU_1923"/>
<dbReference type="HOGENOM" id="CLU_089574_15_3_6"/>
<dbReference type="PANTHER" id="PTHR45431:SF3">
    <property type="entry name" value="RHODANESE-LIKE DOMAIN-CONTAINING PROTEIN 15, CHLOROPLASTIC"/>
    <property type="match status" value="1"/>
</dbReference>
<dbReference type="CDD" id="cd00158">
    <property type="entry name" value="RHOD"/>
    <property type="match status" value="1"/>
</dbReference>
<dbReference type="Gene3D" id="3.40.250.10">
    <property type="entry name" value="Rhodanese-like domain"/>
    <property type="match status" value="1"/>
</dbReference>
<dbReference type="STRING" id="377629.TERTU_1923"/>
<dbReference type="PANTHER" id="PTHR45431">
    <property type="entry name" value="RHODANESE-LIKE DOMAIN-CONTAINING PROTEIN 15, CHLOROPLASTIC"/>
    <property type="match status" value="1"/>
</dbReference>
<evidence type="ECO:0000259" key="1">
    <source>
        <dbReference type="PROSITE" id="PS50206"/>
    </source>
</evidence>